<gene>
    <name evidence="1" type="ORF">POPTR_009G170580</name>
</gene>
<organism evidence="1 2">
    <name type="scientific">Populus trichocarpa</name>
    <name type="common">Western balsam poplar</name>
    <name type="synonym">Populus balsamifera subsp. trichocarpa</name>
    <dbReference type="NCBI Taxonomy" id="3694"/>
    <lineage>
        <taxon>Eukaryota</taxon>
        <taxon>Viridiplantae</taxon>
        <taxon>Streptophyta</taxon>
        <taxon>Embryophyta</taxon>
        <taxon>Tracheophyta</taxon>
        <taxon>Spermatophyta</taxon>
        <taxon>Magnoliopsida</taxon>
        <taxon>eudicotyledons</taxon>
        <taxon>Gunneridae</taxon>
        <taxon>Pentapetalae</taxon>
        <taxon>rosids</taxon>
        <taxon>fabids</taxon>
        <taxon>Malpighiales</taxon>
        <taxon>Salicaceae</taxon>
        <taxon>Saliceae</taxon>
        <taxon>Populus</taxon>
    </lineage>
</organism>
<name>A0A3N7FJN6_POPTR</name>
<sequence length="60" mass="7279">MNSFLRKWHHIQRIVLYYIKEFSLSGRYNMLTIGQMCPHRLVVQDISLSRRQRGVNFPWG</sequence>
<evidence type="ECO:0000313" key="1">
    <source>
        <dbReference type="EMBL" id="RQO96037.1"/>
    </source>
</evidence>
<proteinExistence type="predicted"/>
<keyword evidence="2" id="KW-1185">Reference proteome</keyword>
<dbReference type="InParanoid" id="A0A3N7FJN6"/>
<dbReference type="Proteomes" id="UP000006729">
    <property type="component" value="Chromosome 9"/>
</dbReference>
<dbReference type="EMBL" id="CM009298">
    <property type="protein sequence ID" value="RQO96037.1"/>
    <property type="molecule type" value="Genomic_DNA"/>
</dbReference>
<reference evidence="1 2" key="1">
    <citation type="journal article" date="2006" name="Science">
        <title>The genome of black cottonwood, Populus trichocarpa (Torr. &amp; Gray).</title>
        <authorList>
            <person name="Tuskan G.A."/>
            <person name="Difazio S."/>
            <person name="Jansson S."/>
            <person name="Bohlmann J."/>
            <person name="Grigoriev I."/>
            <person name="Hellsten U."/>
            <person name="Putnam N."/>
            <person name="Ralph S."/>
            <person name="Rombauts S."/>
            <person name="Salamov A."/>
            <person name="Schein J."/>
            <person name="Sterck L."/>
            <person name="Aerts A."/>
            <person name="Bhalerao R.R."/>
            <person name="Bhalerao R.P."/>
            <person name="Blaudez D."/>
            <person name="Boerjan W."/>
            <person name="Brun A."/>
            <person name="Brunner A."/>
            <person name="Busov V."/>
            <person name="Campbell M."/>
            <person name="Carlson J."/>
            <person name="Chalot M."/>
            <person name="Chapman J."/>
            <person name="Chen G.L."/>
            <person name="Cooper D."/>
            <person name="Coutinho P.M."/>
            <person name="Couturier J."/>
            <person name="Covert S."/>
            <person name="Cronk Q."/>
            <person name="Cunningham R."/>
            <person name="Davis J."/>
            <person name="Degroeve S."/>
            <person name="Dejardin A."/>
            <person name="Depamphilis C."/>
            <person name="Detter J."/>
            <person name="Dirks B."/>
            <person name="Dubchak I."/>
            <person name="Duplessis S."/>
            <person name="Ehlting J."/>
            <person name="Ellis B."/>
            <person name="Gendler K."/>
            <person name="Goodstein D."/>
            <person name="Gribskov M."/>
            <person name="Grimwood J."/>
            <person name="Groover A."/>
            <person name="Gunter L."/>
            <person name="Hamberger B."/>
            <person name="Heinze B."/>
            <person name="Helariutta Y."/>
            <person name="Henrissat B."/>
            <person name="Holligan D."/>
            <person name="Holt R."/>
            <person name="Huang W."/>
            <person name="Islam-Faridi N."/>
            <person name="Jones S."/>
            <person name="Jones-Rhoades M."/>
            <person name="Jorgensen R."/>
            <person name="Joshi C."/>
            <person name="Kangasjarvi J."/>
            <person name="Karlsson J."/>
            <person name="Kelleher C."/>
            <person name="Kirkpatrick R."/>
            <person name="Kirst M."/>
            <person name="Kohler A."/>
            <person name="Kalluri U."/>
            <person name="Larimer F."/>
            <person name="Leebens-Mack J."/>
            <person name="Leple J.C."/>
            <person name="Locascio P."/>
            <person name="Lou Y."/>
            <person name="Lucas S."/>
            <person name="Martin F."/>
            <person name="Montanini B."/>
            <person name="Napoli C."/>
            <person name="Nelson D.R."/>
            <person name="Nelson C."/>
            <person name="Nieminen K."/>
            <person name="Nilsson O."/>
            <person name="Pereda V."/>
            <person name="Peter G."/>
            <person name="Philippe R."/>
            <person name="Pilate G."/>
            <person name="Poliakov A."/>
            <person name="Razumovskaya J."/>
            <person name="Richardson P."/>
            <person name="Rinaldi C."/>
            <person name="Ritland K."/>
            <person name="Rouze P."/>
            <person name="Ryaboy D."/>
            <person name="Schmutz J."/>
            <person name="Schrader J."/>
            <person name="Segerman B."/>
            <person name="Shin H."/>
            <person name="Siddiqui A."/>
            <person name="Sterky F."/>
            <person name="Terry A."/>
            <person name="Tsai C.J."/>
            <person name="Uberbacher E."/>
            <person name="Unneberg P."/>
            <person name="Vahala J."/>
            <person name="Wall K."/>
            <person name="Wessler S."/>
            <person name="Yang G."/>
            <person name="Yin T."/>
            <person name="Douglas C."/>
            <person name="Marra M."/>
            <person name="Sandberg G."/>
            <person name="Van de Peer Y."/>
            <person name="Rokhsar D."/>
        </authorList>
    </citation>
    <scope>NUCLEOTIDE SEQUENCE [LARGE SCALE GENOMIC DNA]</scope>
    <source>
        <strain evidence="2">cv. Nisqually</strain>
    </source>
</reference>
<dbReference type="AlphaFoldDB" id="A0A3N7FJN6"/>
<protein>
    <submittedName>
        <fullName evidence="1">Uncharacterized protein</fullName>
    </submittedName>
</protein>
<accession>A0A3N7FJN6</accession>
<evidence type="ECO:0000313" key="2">
    <source>
        <dbReference type="Proteomes" id="UP000006729"/>
    </source>
</evidence>